<sequence length="663" mass="74919">MSLYMENLEPHSTNNMKRTFDPPKKTSIMCETCLNLNYSFERGSKRLPYMNNGDVNLRHIEDFTKSAETCHICDFILQAISHFNLASIESTTVLIGMKQNKDVTLFFPASYDTIQIYTPIGHPPAWEGIVTGRKLSSRPDSQTAPTSAYIPTRLIDVGEPDDAQVRLVETGPLLQDRYIAVSYCWGTLGIFKTQTWNYEDMKSGIQIITIPQTIQDAIRVTRGLKIRYLWVDALCIIQDSASDWEIESSMMGSVYHNAHLTIAAATSESVTEGFLHQPHLAAENKAPFLTEWTTPEGERTILGARMIPALTSHTPSLDDETPPLWFRGWTLQESNLSRRVVTYHRDELWWSCVGKSVCECGTLDRFHGERTAFSFWSFYSIKDPQKAYLDWYQLIGEYTQRQLTVTTDRLPAISGIASVVQEITKSEYIAGLWSDNLLSDLAWQSAIIATVEDASTVFPLEEYRAPSFSWASIEHKVSYTRSLRWVSTRSCTVLSAGAKVIGQNPFGQVHSAHVTLRGRMLETSLEVGTNRLGNRDAYMLAHRRLLPGVDTALESFEAINEDGLSEWSVRRSSAQSLNRQLVSGTPVFLFYIGCWRGVRVQLKENDHRTIHAYLLLGKSPTNMSKYERIGIVEYEFAMEVEDGDISESLQGLEDFSEAVITIV</sequence>
<accession>A0AAD4GX65</accession>
<organism evidence="2 3">
    <name type="scientific">Aspergillus nanangensis</name>
    <dbReference type="NCBI Taxonomy" id="2582783"/>
    <lineage>
        <taxon>Eukaryota</taxon>
        <taxon>Fungi</taxon>
        <taxon>Dikarya</taxon>
        <taxon>Ascomycota</taxon>
        <taxon>Pezizomycotina</taxon>
        <taxon>Eurotiomycetes</taxon>
        <taxon>Eurotiomycetidae</taxon>
        <taxon>Eurotiales</taxon>
        <taxon>Aspergillaceae</taxon>
        <taxon>Aspergillus</taxon>
        <taxon>Aspergillus subgen. Circumdati</taxon>
    </lineage>
</organism>
<evidence type="ECO:0000313" key="3">
    <source>
        <dbReference type="Proteomes" id="UP001194746"/>
    </source>
</evidence>
<keyword evidence="3" id="KW-1185">Reference proteome</keyword>
<comment type="caution">
    <text evidence="2">The sequence shown here is derived from an EMBL/GenBank/DDBJ whole genome shotgun (WGS) entry which is preliminary data.</text>
</comment>
<reference evidence="2" key="2">
    <citation type="submission" date="2020-02" db="EMBL/GenBank/DDBJ databases">
        <authorList>
            <person name="Gilchrist C.L.M."/>
            <person name="Chooi Y.-H."/>
        </authorList>
    </citation>
    <scope>NUCLEOTIDE SEQUENCE</scope>
    <source>
        <strain evidence="2">MST-FP2251</strain>
    </source>
</reference>
<dbReference type="Proteomes" id="UP001194746">
    <property type="component" value="Unassembled WGS sequence"/>
</dbReference>
<feature type="domain" description="Heterokaryon incompatibility" evidence="1">
    <location>
        <begin position="178"/>
        <end position="333"/>
    </location>
</feature>
<dbReference type="Pfam" id="PF06985">
    <property type="entry name" value="HET"/>
    <property type="match status" value="1"/>
</dbReference>
<evidence type="ECO:0000259" key="1">
    <source>
        <dbReference type="Pfam" id="PF06985"/>
    </source>
</evidence>
<dbReference type="AlphaFoldDB" id="A0AAD4GX65"/>
<reference evidence="2" key="1">
    <citation type="journal article" date="2019" name="Beilstein J. Org. Chem.">
        <title>Nanangenines: drimane sesquiterpenoids as the dominant metabolite cohort of a novel Australian fungus, Aspergillus nanangensis.</title>
        <authorList>
            <person name="Lacey H.J."/>
            <person name="Gilchrist C.L.M."/>
            <person name="Crombie A."/>
            <person name="Kalaitzis J.A."/>
            <person name="Vuong D."/>
            <person name="Rutledge P.J."/>
            <person name="Turner P."/>
            <person name="Pitt J.I."/>
            <person name="Lacey E."/>
            <person name="Chooi Y.H."/>
            <person name="Piggott A.M."/>
        </authorList>
    </citation>
    <scope>NUCLEOTIDE SEQUENCE</scope>
    <source>
        <strain evidence="2">MST-FP2251</strain>
    </source>
</reference>
<proteinExistence type="predicted"/>
<name>A0AAD4GX65_ASPNN</name>
<protein>
    <recommendedName>
        <fullName evidence="1">Heterokaryon incompatibility domain-containing protein</fullName>
    </recommendedName>
</protein>
<evidence type="ECO:0000313" key="2">
    <source>
        <dbReference type="EMBL" id="KAF9893504.1"/>
    </source>
</evidence>
<dbReference type="PANTHER" id="PTHR33112:SF16">
    <property type="entry name" value="HETEROKARYON INCOMPATIBILITY DOMAIN-CONTAINING PROTEIN"/>
    <property type="match status" value="1"/>
</dbReference>
<gene>
    <name evidence="2" type="ORF">FE257_010816</name>
</gene>
<dbReference type="InterPro" id="IPR010730">
    <property type="entry name" value="HET"/>
</dbReference>
<dbReference type="PANTHER" id="PTHR33112">
    <property type="entry name" value="DOMAIN PROTEIN, PUTATIVE-RELATED"/>
    <property type="match status" value="1"/>
</dbReference>
<dbReference type="EMBL" id="VCAU01000007">
    <property type="protein sequence ID" value="KAF9893504.1"/>
    <property type="molecule type" value="Genomic_DNA"/>
</dbReference>